<feature type="active site" description="Proton acceptor" evidence="3">
    <location>
        <position position="590"/>
    </location>
</feature>
<dbReference type="GO" id="GO:0050660">
    <property type="term" value="F:flavin adenine dinucleotide binding"/>
    <property type="evidence" value="ECO:0007669"/>
    <property type="project" value="InterPro"/>
</dbReference>
<evidence type="ECO:0000256" key="1">
    <source>
        <dbReference type="ARBA" id="ARBA00010790"/>
    </source>
</evidence>
<dbReference type="GO" id="GO:0016614">
    <property type="term" value="F:oxidoreductase activity, acting on CH-OH group of donors"/>
    <property type="evidence" value="ECO:0007669"/>
    <property type="project" value="InterPro"/>
</dbReference>
<dbReference type="Gene3D" id="3.50.50.60">
    <property type="entry name" value="FAD/NAD(P)-binding domain"/>
    <property type="match status" value="1"/>
</dbReference>
<dbReference type="SUPFAM" id="SSF54373">
    <property type="entry name" value="FAD-linked reductases, C-terminal domain"/>
    <property type="match status" value="1"/>
</dbReference>
<keyword evidence="4" id="KW-0732">Signal</keyword>
<name>A0A0F4G5N5_9PEZI</name>
<dbReference type="Gene3D" id="3.30.560.10">
    <property type="entry name" value="Glucose Oxidase, domain 3"/>
    <property type="match status" value="1"/>
</dbReference>
<dbReference type="InterPro" id="IPR000172">
    <property type="entry name" value="GMC_OxRdtase_N"/>
</dbReference>
<dbReference type="GO" id="GO:0044550">
    <property type="term" value="P:secondary metabolite biosynthetic process"/>
    <property type="evidence" value="ECO:0007669"/>
    <property type="project" value="TreeGrafter"/>
</dbReference>
<organism evidence="7 8">
    <name type="scientific">Zymoseptoria brevis</name>
    <dbReference type="NCBI Taxonomy" id="1047168"/>
    <lineage>
        <taxon>Eukaryota</taxon>
        <taxon>Fungi</taxon>
        <taxon>Dikarya</taxon>
        <taxon>Ascomycota</taxon>
        <taxon>Pezizomycotina</taxon>
        <taxon>Dothideomycetes</taxon>
        <taxon>Dothideomycetidae</taxon>
        <taxon>Mycosphaerellales</taxon>
        <taxon>Mycosphaerellaceae</taxon>
        <taxon>Zymoseptoria</taxon>
    </lineage>
</organism>
<proteinExistence type="inferred from homology"/>
<dbReference type="Pfam" id="PF00732">
    <property type="entry name" value="GMC_oxred_N"/>
    <property type="match status" value="1"/>
</dbReference>
<dbReference type="AlphaFoldDB" id="A0A0F4G5N5"/>
<feature type="domain" description="Glucose-methanol-choline oxidoreductase C-terminal" evidence="6">
    <location>
        <begin position="466"/>
        <end position="599"/>
    </location>
</feature>
<dbReference type="STRING" id="1047168.A0A0F4G5N5"/>
<evidence type="ECO:0000256" key="3">
    <source>
        <dbReference type="PIRSR" id="PIRSR000137-1"/>
    </source>
</evidence>
<dbReference type="PANTHER" id="PTHR11552:SF138">
    <property type="entry name" value="DEHYDROGENASE PKFF-RELATED"/>
    <property type="match status" value="1"/>
</dbReference>
<feature type="domain" description="Glucose-methanol-choline oxidoreductase N-terminal" evidence="5">
    <location>
        <begin position="42"/>
        <end position="354"/>
    </location>
</feature>
<dbReference type="PANTHER" id="PTHR11552">
    <property type="entry name" value="GLUCOSE-METHANOL-CHOLINE GMC OXIDOREDUCTASE"/>
    <property type="match status" value="1"/>
</dbReference>
<protein>
    <submittedName>
        <fullName evidence="7">Oxidoreductase GMC like protein</fullName>
    </submittedName>
</protein>
<dbReference type="InterPro" id="IPR036188">
    <property type="entry name" value="FAD/NAD-bd_sf"/>
</dbReference>
<dbReference type="SUPFAM" id="SSF51905">
    <property type="entry name" value="FAD/NAD(P)-binding domain"/>
    <property type="match status" value="1"/>
</dbReference>
<gene>
    <name evidence="7" type="ORF">TI39_contig5839g00016</name>
</gene>
<keyword evidence="8" id="KW-1185">Reference proteome</keyword>
<comment type="caution">
    <text evidence="7">The sequence shown here is derived from an EMBL/GenBank/DDBJ whole genome shotgun (WGS) entry which is preliminary data.</text>
</comment>
<evidence type="ECO:0000259" key="5">
    <source>
        <dbReference type="Pfam" id="PF00732"/>
    </source>
</evidence>
<dbReference type="PIRSF" id="PIRSF000137">
    <property type="entry name" value="Alcohol_oxidase"/>
    <property type="match status" value="1"/>
</dbReference>
<reference evidence="7 8" key="1">
    <citation type="submission" date="2015-03" db="EMBL/GenBank/DDBJ databases">
        <title>RNA-seq based gene annotation and comparative genomics of four Zymoseptoria species reveal species-specific pathogenicity related genes and transposable element activity.</title>
        <authorList>
            <person name="Grandaubert J."/>
            <person name="Bhattacharyya A."/>
            <person name="Stukenbrock E.H."/>
        </authorList>
    </citation>
    <scope>NUCLEOTIDE SEQUENCE [LARGE SCALE GENOMIC DNA]</scope>
    <source>
        <strain evidence="7 8">Zb18110</strain>
    </source>
</reference>
<dbReference type="InterPro" id="IPR007867">
    <property type="entry name" value="GMC_OxRtase_C"/>
</dbReference>
<feature type="chain" id="PRO_5002468544" evidence="4">
    <location>
        <begin position="17"/>
        <end position="612"/>
    </location>
</feature>
<dbReference type="EMBL" id="LAFY01005794">
    <property type="protein sequence ID" value="KJX92619.1"/>
    <property type="molecule type" value="Genomic_DNA"/>
</dbReference>
<comment type="similarity">
    <text evidence="1">Belongs to the GMC oxidoreductase family.</text>
</comment>
<dbReference type="Pfam" id="PF05199">
    <property type="entry name" value="GMC_oxred_C"/>
    <property type="match status" value="1"/>
</dbReference>
<feature type="active site" description="Proton donor" evidence="3">
    <location>
        <position position="546"/>
    </location>
</feature>
<accession>A0A0F4G5N5</accession>
<sequence length="612" mass="65841">MSKPLLISSLAALSQASVVGQFSGPGRLTGSSFGIPGVNATYDYVIVGGGLAGSVVAGRLTEKSNASVALIEAGNFYELSNGNWSQIPSMSLPFIRAAPDFPQPLIDWGLYTEPQVNGKVLRYTQGKNLGGSSGRNQMLYHRGTKGSYQKWADEVGDQGYTWENMTDYFQRSMQFSPNDERRSAGYEPTYDADAYSSMGGPLQVTYPTEINPFANYGPDAYESVGLKQQAGSASGVLDGYAWWQYTIDPKTGLRSSSESSFLNDAFGRSSLTTYVNAQARNIVFENKTATGVNVTINGMYPFLLSARKEVIISAGVWHSPQLLMVSGVGPRSKLEELNIPVISDLPGVGQNMWDTCAIGGVSYEIQVPEFTAASAIPEEQRMHEAVTSLLTNATGPLTNEGSNIVGWYKIPESGLADMSATARTALQTFPEDWPEIEINLATSATLTDVNSTSKLVGTISGLLIAPLSRGNMTIRSASNLDAPVVNPNWLRDPTDQEVAVTAYKVMREMWNAIPVKVGDEIFPGKNVTTDEQLHAAVMSKLSVIHHSSASCAMGNSSNPDAVIDSKARVFGVHGLRVIDSSSLPFTPPGHTQGTTYAHAEKLVQDVLDAMHE</sequence>
<feature type="signal peptide" evidence="4">
    <location>
        <begin position="1"/>
        <end position="16"/>
    </location>
</feature>
<evidence type="ECO:0000256" key="4">
    <source>
        <dbReference type="SAM" id="SignalP"/>
    </source>
</evidence>
<evidence type="ECO:0000313" key="8">
    <source>
        <dbReference type="Proteomes" id="UP000033647"/>
    </source>
</evidence>
<evidence type="ECO:0000259" key="6">
    <source>
        <dbReference type="Pfam" id="PF05199"/>
    </source>
</evidence>
<keyword evidence="2" id="KW-0325">Glycoprotein</keyword>
<dbReference type="InterPro" id="IPR012132">
    <property type="entry name" value="GMC_OxRdtase"/>
</dbReference>
<dbReference type="OrthoDB" id="269227at2759"/>
<dbReference type="Proteomes" id="UP000033647">
    <property type="component" value="Unassembled WGS sequence"/>
</dbReference>
<evidence type="ECO:0000313" key="7">
    <source>
        <dbReference type="EMBL" id="KJX92619.1"/>
    </source>
</evidence>
<evidence type="ECO:0000256" key="2">
    <source>
        <dbReference type="ARBA" id="ARBA00023180"/>
    </source>
</evidence>